<dbReference type="RefSeq" id="WP_208080188.1">
    <property type="nucleotide sequence ID" value="NZ_CP071869.1"/>
</dbReference>
<protein>
    <submittedName>
        <fullName evidence="1">Uncharacterized protein</fullName>
    </submittedName>
</protein>
<organism evidence="1 2">
    <name type="scientific">Polaribacter cellanae</name>
    <dbReference type="NCBI Taxonomy" id="2818493"/>
    <lineage>
        <taxon>Bacteria</taxon>
        <taxon>Pseudomonadati</taxon>
        <taxon>Bacteroidota</taxon>
        <taxon>Flavobacteriia</taxon>
        <taxon>Flavobacteriales</taxon>
        <taxon>Flavobacteriaceae</taxon>
    </lineage>
</organism>
<keyword evidence="2" id="KW-1185">Reference proteome</keyword>
<evidence type="ECO:0000313" key="1">
    <source>
        <dbReference type="EMBL" id="QTE24207.1"/>
    </source>
</evidence>
<reference evidence="1 2" key="1">
    <citation type="submission" date="2021-03" db="EMBL/GenBank/DDBJ databases">
        <title>Complete genome of Polaribacter_sp.SM13.</title>
        <authorList>
            <person name="Jeong S.W."/>
            <person name="Bae J.W."/>
        </authorList>
    </citation>
    <scope>NUCLEOTIDE SEQUENCE [LARGE SCALE GENOMIC DNA]</scope>
    <source>
        <strain evidence="1 2">SM13</strain>
    </source>
</reference>
<name>A0A975CU57_9FLAO</name>
<dbReference type="EMBL" id="CP071869">
    <property type="protein sequence ID" value="QTE24207.1"/>
    <property type="molecule type" value="Genomic_DNA"/>
</dbReference>
<sequence>MTPDLISHIEQFNNHYLIISGYSENYTLSVLDRTLKIITEFSFGNVDIWNANFHIDENKVLISIATTETFKNEKNKYQGFNTLWYEVYFKKNILSKNKIVFQHIKTWPQSDFTSIKSYCDNNVRYWIGLKQNKKKFKERRTFINLATTSDLKQLPQLNKSILVHNSTKHKFDLIVSEENLFISIISEKCTLIKTNSKGENIQLQELNIPLKKLHEYADCRLVEIENKIFSYFWTASQEYSKKYQFELFGTENLKENVDSDKISKLIDSDFVHSVTWNKPKIVGYKKVYEESKKYYSEINENGKLVNEKIIENVTPIHFGFDNDLICFSTDKKELEIIIRK</sequence>
<gene>
    <name evidence="1" type="ORF">J3359_08075</name>
</gene>
<accession>A0A975CU57</accession>
<proteinExistence type="predicted"/>
<dbReference type="KEGG" id="pcea:J3359_08075"/>
<dbReference type="Proteomes" id="UP000663920">
    <property type="component" value="Chromosome"/>
</dbReference>
<evidence type="ECO:0000313" key="2">
    <source>
        <dbReference type="Proteomes" id="UP000663920"/>
    </source>
</evidence>
<dbReference type="AlphaFoldDB" id="A0A975CU57"/>